<protein>
    <recommendedName>
        <fullName evidence="1">ATP-dependent DNA helicase</fullName>
        <ecNumber evidence="1">5.6.2.3</ecNumber>
    </recommendedName>
</protein>
<keyword evidence="1" id="KW-0378">Hydrolase</keyword>
<dbReference type="EnsemblPlants" id="KRH04817">
    <property type="protein sequence ID" value="KRH04817"/>
    <property type="gene ID" value="GLYMA_17G189100"/>
</dbReference>
<evidence type="ECO:0000256" key="2">
    <source>
        <dbReference type="SAM" id="MobiDB-lite"/>
    </source>
</evidence>
<keyword evidence="1" id="KW-0234">DNA repair</keyword>
<dbReference type="AlphaFoldDB" id="A0A0R0FFC7"/>
<dbReference type="OMA" id="AVWLQNM"/>
<comment type="catalytic activity">
    <reaction evidence="1">
        <text>ATP + H2O = ADP + phosphate + H(+)</text>
        <dbReference type="Rhea" id="RHEA:13065"/>
        <dbReference type="ChEBI" id="CHEBI:15377"/>
        <dbReference type="ChEBI" id="CHEBI:15378"/>
        <dbReference type="ChEBI" id="CHEBI:30616"/>
        <dbReference type="ChEBI" id="CHEBI:43474"/>
        <dbReference type="ChEBI" id="CHEBI:456216"/>
        <dbReference type="EC" id="5.6.2.3"/>
    </reaction>
</comment>
<evidence type="ECO:0000256" key="1">
    <source>
        <dbReference type="RuleBase" id="RU363044"/>
    </source>
</evidence>
<reference evidence="6" key="2">
    <citation type="submission" date="2018-02" db="UniProtKB">
        <authorList>
            <consortium name="EnsemblPlants"/>
        </authorList>
    </citation>
    <scope>IDENTIFICATION</scope>
    <source>
        <strain evidence="6">Williams 82</strain>
    </source>
</reference>
<dbReference type="GO" id="GO:0005524">
    <property type="term" value="F:ATP binding"/>
    <property type="evidence" value="ECO:0007669"/>
    <property type="project" value="UniProtKB-KW"/>
</dbReference>
<dbReference type="GO" id="GO:0006281">
    <property type="term" value="P:DNA repair"/>
    <property type="evidence" value="ECO:0007669"/>
    <property type="project" value="UniProtKB-KW"/>
</dbReference>
<evidence type="ECO:0000259" key="4">
    <source>
        <dbReference type="Pfam" id="PF14214"/>
    </source>
</evidence>
<feature type="region of interest" description="Disordered" evidence="2">
    <location>
        <begin position="1"/>
        <end position="61"/>
    </location>
</feature>
<dbReference type="PANTHER" id="PTHR10492:SF78">
    <property type="entry name" value="ATP-DEPENDENT DNA HELICASE"/>
    <property type="match status" value="1"/>
</dbReference>
<accession>A0A0R0FFC7</accession>
<reference evidence="5" key="3">
    <citation type="submission" date="2018-07" db="EMBL/GenBank/DDBJ databases">
        <title>WGS assembly of Glycine max.</title>
        <authorList>
            <person name="Schmutz J."/>
            <person name="Cannon S."/>
            <person name="Schlueter J."/>
            <person name="Ma J."/>
            <person name="Mitros T."/>
            <person name="Nelson W."/>
            <person name="Hyten D."/>
            <person name="Song Q."/>
            <person name="Thelen J."/>
            <person name="Cheng J."/>
            <person name="Xu D."/>
            <person name="Hellsten U."/>
            <person name="May G."/>
            <person name="Yu Y."/>
            <person name="Sakurai T."/>
            <person name="Umezawa T."/>
            <person name="Bhattacharyya M."/>
            <person name="Sandhu D."/>
            <person name="Valliyodan B."/>
            <person name="Lindquist E."/>
            <person name="Peto M."/>
            <person name="Grant D."/>
            <person name="Shu S."/>
            <person name="Goodstein D."/>
            <person name="Barry K."/>
            <person name="Futrell-Griggs M."/>
            <person name="Abernathy B."/>
            <person name="Du J."/>
            <person name="Tian Z."/>
            <person name="Zhu L."/>
            <person name="Gill N."/>
            <person name="Joshi T."/>
            <person name="Libault M."/>
            <person name="Sethuraman A."/>
            <person name="Zhang X."/>
            <person name="Shinozaki K."/>
            <person name="Nguyen H."/>
            <person name="Wing R."/>
            <person name="Cregan P."/>
            <person name="Specht J."/>
            <person name="Grimwood J."/>
            <person name="Rokhsar D."/>
            <person name="Stacey G."/>
            <person name="Shoemaker R."/>
            <person name="Jackson S."/>
        </authorList>
    </citation>
    <scope>NUCLEOTIDE SEQUENCE</scope>
    <source>
        <tissue evidence="5">Callus</tissue>
    </source>
</reference>
<reference evidence="5 6" key="1">
    <citation type="journal article" date="2010" name="Nature">
        <title>Genome sequence of the palaeopolyploid soybean.</title>
        <authorList>
            <person name="Schmutz J."/>
            <person name="Cannon S.B."/>
            <person name="Schlueter J."/>
            <person name="Ma J."/>
            <person name="Mitros T."/>
            <person name="Nelson W."/>
            <person name="Hyten D.L."/>
            <person name="Song Q."/>
            <person name="Thelen J.J."/>
            <person name="Cheng J."/>
            <person name="Xu D."/>
            <person name="Hellsten U."/>
            <person name="May G.D."/>
            <person name="Yu Y."/>
            <person name="Sakurai T."/>
            <person name="Umezawa T."/>
            <person name="Bhattacharyya M.K."/>
            <person name="Sandhu D."/>
            <person name="Valliyodan B."/>
            <person name="Lindquist E."/>
            <person name="Peto M."/>
            <person name="Grant D."/>
            <person name="Shu S."/>
            <person name="Goodstein D."/>
            <person name="Barry K."/>
            <person name="Futrell-Griggs M."/>
            <person name="Abernathy B."/>
            <person name="Du J."/>
            <person name="Tian Z."/>
            <person name="Zhu L."/>
            <person name="Gill N."/>
            <person name="Joshi T."/>
            <person name="Libault M."/>
            <person name="Sethuraman A."/>
            <person name="Zhang X.-C."/>
            <person name="Shinozaki K."/>
            <person name="Nguyen H.T."/>
            <person name="Wing R.A."/>
            <person name="Cregan P."/>
            <person name="Specht J."/>
            <person name="Grimwood J."/>
            <person name="Rokhsar D."/>
            <person name="Stacey G."/>
            <person name="Shoemaker R.C."/>
            <person name="Jackson S.A."/>
        </authorList>
    </citation>
    <scope>NUCLEOTIDE SEQUENCE</scope>
    <source>
        <strain evidence="6">cv. Williams 82</strain>
        <tissue evidence="5">Callus</tissue>
    </source>
</reference>
<feature type="compositionally biased region" description="Polar residues" evidence="2">
    <location>
        <begin position="1"/>
        <end position="12"/>
    </location>
</feature>
<dbReference type="EC" id="5.6.2.3" evidence="1"/>
<evidence type="ECO:0000313" key="6">
    <source>
        <dbReference type="EnsemblPlants" id="KRH04817"/>
    </source>
</evidence>
<proteinExistence type="inferred from homology"/>
<organism evidence="5">
    <name type="scientific">Glycine max</name>
    <name type="common">Soybean</name>
    <name type="synonym">Glycine hispida</name>
    <dbReference type="NCBI Taxonomy" id="3847"/>
    <lineage>
        <taxon>Eukaryota</taxon>
        <taxon>Viridiplantae</taxon>
        <taxon>Streptophyta</taxon>
        <taxon>Embryophyta</taxon>
        <taxon>Tracheophyta</taxon>
        <taxon>Spermatophyta</taxon>
        <taxon>Magnoliopsida</taxon>
        <taxon>eudicotyledons</taxon>
        <taxon>Gunneridae</taxon>
        <taxon>Pentapetalae</taxon>
        <taxon>rosids</taxon>
        <taxon>fabids</taxon>
        <taxon>Fabales</taxon>
        <taxon>Fabaceae</taxon>
        <taxon>Papilionoideae</taxon>
        <taxon>50 kb inversion clade</taxon>
        <taxon>NPAAA clade</taxon>
        <taxon>indigoferoid/millettioid clade</taxon>
        <taxon>Phaseoleae</taxon>
        <taxon>Glycine</taxon>
        <taxon>Glycine subgen. Soja</taxon>
    </lineage>
</organism>
<comment type="cofactor">
    <cofactor evidence="1">
        <name>Mg(2+)</name>
        <dbReference type="ChEBI" id="CHEBI:18420"/>
    </cofactor>
</comment>
<dbReference type="InterPro" id="IPR027417">
    <property type="entry name" value="P-loop_NTPase"/>
</dbReference>
<dbReference type="GO" id="GO:0016787">
    <property type="term" value="F:hydrolase activity"/>
    <property type="evidence" value="ECO:0007669"/>
    <property type="project" value="UniProtKB-KW"/>
</dbReference>
<keyword evidence="1" id="KW-0347">Helicase</keyword>
<dbReference type="Proteomes" id="UP000008827">
    <property type="component" value="Chromosome 17"/>
</dbReference>
<feature type="region of interest" description="Disordered" evidence="2">
    <location>
        <begin position="73"/>
        <end position="101"/>
    </location>
</feature>
<keyword evidence="1" id="KW-0233">DNA recombination</keyword>
<dbReference type="GO" id="GO:0006310">
    <property type="term" value="P:DNA recombination"/>
    <property type="evidence" value="ECO:0007669"/>
    <property type="project" value="UniProtKB-KW"/>
</dbReference>
<keyword evidence="1" id="KW-0067">ATP-binding</keyword>
<feature type="compositionally biased region" description="Basic residues" evidence="2">
    <location>
        <begin position="16"/>
        <end position="26"/>
    </location>
</feature>
<feature type="domain" description="Helitron helicase-like" evidence="4">
    <location>
        <begin position="365"/>
        <end position="542"/>
    </location>
</feature>
<dbReference type="GO" id="GO:0043139">
    <property type="term" value="F:5'-3' DNA helicase activity"/>
    <property type="evidence" value="ECO:0007669"/>
    <property type="project" value="UniProtKB-EC"/>
</dbReference>
<evidence type="ECO:0000259" key="3">
    <source>
        <dbReference type="Pfam" id="PF05970"/>
    </source>
</evidence>
<dbReference type="PANTHER" id="PTHR10492">
    <property type="match status" value="1"/>
</dbReference>
<evidence type="ECO:0000313" key="7">
    <source>
        <dbReference type="Proteomes" id="UP000008827"/>
    </source>
</evidence>
<dbReference type="EMBL" id="CM000850">
    <property type="protein sequence ID" value="KRH04817.1"/>
    <property type="molecule type" value="Genomic_DNA"/>
</dbReference>
<dbReference type="Pfam" id="PF14214">
    <property type="entry name" value="Helitron_like_N"/>
    <property type="match status" value="1"/>
</dbReference>
<dbReference type="SUPFAM" id="SSF52540">
    <property type="entry name" value="P-loop containing nucleoside triphosphate hydrolases"/>
    <property type="match status" value="2"/>
</dbReference>
<keyword evidence="1" id="KW-0547">Nucleotide-binding</keyword>
<feature type="compositionally biased region" description="Polar residues" evidence="2">
    <location>
        <begin position="31"/>
        <end position="45"/>
    </location>
</feature>
<keyword evidence="1" id="KW-0227">DNA damage</keyword>
<feature type="compositionally biased region" description="Low complexity" evidence="2">
    <location>
        <begin position="76"/>
        <end position="92"/>
    </location>
</feature>
<name>A0A0R0FFC7_SOYBN</name>
<dbReference type="GO" id="GO:0000723">
    <property type="term" value="P:telomere maintenance"/>
    <property type="evidence" value="ECO:0007669"/>
    <property type="project" value="InterPro"/>
</dbReference>
<dbReference type="Gramene" id="KRH04817">
    <property type="protein sequence ID" value="KRH04817"/>
    <property type="gene ID" value="GLYMA_17G189100"/>
</dbReference>
<feature type="domain" description="DNA helicase Pif1-like DEAD-box helicase" evidence="3">
    <location>
        <begin position="1026"/>
        <end position="1247"/>
    </location>
</feature>
<sequence length="1423" mass="162505">MENHRFISNSDSAKTRSNKKRIRQQKVHVNAQDSVHASVNPASSNTEDHYNQPKTPPHSVHATVNRASHDAEDHFNVSGSSENENSGSTEVGYPNYESSHHDSSMDTGEYFDLGDQLMQCRHCNAKMWYNESILKRSNTSSPRFSLCCGDGKVELPFSCKKLSTEIRTYNMMFAFTSAGIKFDKTISHSRGPPTIRIQGQPCHRIGSLLPMPRKKPKFSQLYIYETENEVQNRINTMSHYNEIEAHIVSNLQKMLDENNAHAKSFRMARDRLTGTEVHNVKLKLIFGREKDGRTYNVPSVPDVAALIAGDIDANSKRDIIVETQNALQYPLLFPYGEDGYRPDILHRDTLSGKKRKRNCLTMREWFAYRLQCRPNEGQTLLHSRKLFQQFVAEGYTMIESERLSYVRKNQKKLRVDKFCSLQQSSDAGNTKGLSKGKRIILPSTFVGSPRYMDQLYFDGIAICSHVGFPNLFITFTCNPNWPEIHRLLTPLNLTAIDKPEIISRIFKLKYEHMLSDLTKNHLLGKVVAYMYTIEFQKRGLPHEDDPELYKLVQNHMVHGPCGILRPASPCMKEGKCSRFYPKKFQPTTLIDGDGYPMYRRRNTGQTITKNGIIIDYRCIVPYNPKLLKKYQAHINIEWCSQNSSIKYLFKYINKGYDRVTVVMVHDDNGTIPHANTPNDEIKEYLDCRYISPCESTWRIFGFPIQGRKPSVERLNFHLPGQYSVLYQDHDDIDDLLSNPSISESKFIAWMNTNQAFVEGQSLTYSEFVTKFMKKGYTIGRLQWVPPTTGELFYLSMMLTVSRGPISFEDIRTVAGDDREFIVAIKEAKDWGSTPYLRNLFVLLLLTGTMNKPEQVWEKTWHWLSDDILYSHHRSTSIPGYGNIMVFHLRLVVSFKTRKGKQGSKGLSKELIQGKSIWLEAYKNKIALIISKYACELGHINKNQAKAIKKMMAHQLHIGDSNLMNLVLLEVEQLLQANQRSLKDYPSMPYLENANLLTHADNGLILSELNFNNEELRSEFLNLFFSQMTNQQTQIYNQIIQVVNKNEGGMFFLYGYGGTGKTFFWKTLVASLRADNKIVIMVASSNIASLLLSRGRTTHSKLKIPIPIFEDSTCNIHQGTQLAKLLNEASLIIWDEAPMAHKFYFEALDQSQRDVIKAKSSSDKIFDGKVMVFGGDFRQILSIIPRGSRSDIVNATINSSYLWNYCHVLTLSKNMRLEVNIDATDKEETLAFAQWILDIGDGIVGKQNDGYGSIEIPKDLLITEYDDPFYAIVNSIFPNLSHHHTNPEYFQSTTILASTNETLQQVNDYILSLIPGEQMEYLSADYVDKSETLESSHFRSLTTEFLNSLTTSAKHVIAADIISGKNIGQNVYIPRMSIRQFPIMLSYAMTINKSQGQSLSSVGLYLPKPVFSHGQLYVALSRVK</sequence>
<gene>
    <name evidence="5" type="ORF">GLYMA_17G189100</name>
</gene>
<dbReference type="InterPro" id="IPR025476">
    <property type="entry name" value="Helitron_helicase-like"/>
</dbReference>
<dbReference type="InterPro" id="IPR010285">
    <property type="entry name" value="DNA_helicase_pif1-like_DEAD"/>
</dbReference>
<dbReference type="Gene3D" id="3.40.50.300">
    <property type="entry name" value="P-loop containing nucleotide triphosphate hydrolases"/>
    <property type="match status" value="1"/>
</dbReference>
<comment type="similarity">
    <text evidence="1">Belongs to the helicase family.</text>
</comment>
<dbReference type="InParanoid" id="A0A0R0FFC7"/>
<keyword evidence="7" id="KW-1185">Reference proteome</keyword>
<dbReference type="CDD" id="cd18809">
    <property type="entry name" value="SF1_C_RecD"/>
    <property type="match status" value="1"/>
</dbReference>
<dbReference type="Pfam" id="PF05970">
    <property type="entry name" value="PIF1"/>
    <property type="match status" value="1"/>
</dbReference>
<evidence type="ECO:0000313" key="5">
    <source>
        <dbReference type="EMBL" id="KRH04817.1"/>
    </source>
</evidence>